<dbReference type="PANTHER" id="PTHR38342:SF1">
    <property type="entry name" value="SLR5037 PROTEIN"/>
    <property type="match status" value="1"/>
</dbReference>
<dbReference type="Gene3D" id="3.30.310.70">
    <property type="entry name" value="TT1751-like domain"/>
    <property type="match status" value="1"/>
</dbReference>
<dbReference type="EMBL" id="CP016804">
    <property type="protein sequence ID" value="APE95126.1"/>
    <property type="molecule type" value="Genomic_DNA"/>
</dbReference>
<dbReference type="Proteomes" id="UP000185608">
    <property type="component" value="Chromosome"/>
</dbReference>
<dbReference type="PANTHER" id="PTHR38342">
    <property type="entry name" value="SLR5037 PROTEIN"/>
    <property type="match status" value="1"/>
</dbReference>
<dbReference type="Pfam" id="PF03625">
    <property type="entry name" value="DUF302"/>
    <property type="match status" value="1"/>
</dbReference>
<reference evidence="5" key="2">
    <citation type="submission" date="2016-08" db="EMBL/GenBank/DDBJ databases">
        <title>Discovery of first anaerobic lithoheterotrophic haloarchae widely represented in hypersaline habitats.</title>
        <authorList>
            <person name="Sorokin D.Y."/>
            <person name="Kublanov I.V."/>
            <person name="Roman P."/>
            <person name="Sinninghe Damste J.S."/>
            <person name="Golyshin P.N."/>
            <person name="Rojo D."/>
            <person name="Ciordia S."/>
            <person name="Mena Md.C."/>
            <person name="Ferrer M."/>
            <person name="Smedile F."/>
            <person name="Messina E."/>
            <person name="La Cono V."/>
            <person name="Yakimov M.M."/>
        </authorList>
    </citation>
    <scope>NUCLEOTIDE SEQUENCE [LARGE SCALE GENOMIC DNA]</scope>
    <source>
        <strain evidence="5">HSR6</strain>
    </source>
</reference>
<evidence type="ECO:0000313" key="2">
    <source>
        <dbReference type="EMBL" id="AOW79834.1"/>
    </source>
</evidence>
<feature type="domain" description="DUF302" evidence="1">
    <location>
        <begin position="35"/>
        <end position="97"/>
    </location>
</feature>
<reference evidence="2 4" key="1">
    <citation type="submission" date="2016-06" db="EMBL/GenBank/DDBJ databases">
        <title>Discovery of anaerobic lithoheterotrophic haloarchaeon capable of sulfur respiration by hydrogen and formate.</title>
        <authorList>
            <person name="Sorokin D.Y."/>
            <person name="Kublanov I.V."/>
            <person name="Roman P."/>
            <person name="Sinninghe Damste J.S."/>
            <person name="Golyshin P.N."/>
            <person name="Rojo D."/>
            <person name="Ciordia S."/>
            <person name="Mena Md.C."/>
            <person name="Ferrer M."/>
            <person name="Smedile F."/>
            <person name="Messina E."/>
            <person name="La Cono V."/>
            <person name="Yakimov M.M."/>
        </authorList>
    </citation>
    <scope>NUCLEOTIDE SEQUENCE [LARGE SCALE GENOMIC DNA]</scope>
    <source>
        <strain evidence="2 4">HTSR1</strain>
    </source>
</reference>
<dbReference type="OrthoDB" id="2559at2157"/>
<reference evidence="3" key="3">
    <citation type="journal article" date="2017" name="ISME J.">
        <title>Discovery of anaerobic lithoheterotrophic haloarchaea, ubiquitous in hypersaline habitats.</title>
        <authorList>
            <person name="Sorokin D.Y."/>
            <person name="Messina E."/>
            <person name="Smedile F."/>
            <person name="Roman P."/>
            <person name="Damste J.S.S."/>
            <person name="Ciordia S."/>
            <person name="Mena M.C."/>
            <person name="Ferrer M."/>
            <person name="Golyshin P.N."/>
            <person name="Kublanov I.V."/>
            <person name="Samarov N.I."/>
            <person name="Toshchakov S.V."/>
            <person name="La Cono V."/>
            <person name="Yakimov M.M."/>
        </authorList>
    </citation>
    <scope>NUCLEOTIDE SEQUENCE</scope>
    <source>
        <strain evidence="3">HSR6</strain>
    </source>
</reference>
<dbReference type="InterPro" id="IPR005180">
    <property type="entry name" value="DUF302"/>
</dbReference>
<evidence type="ECO:0000313" key="3">
    <source>
        <dbReference type="EMBL" id="APE95126.1"/>
    </source>
</evidence>
<evidence type="ECO:0000313" key="5">
    <source>
        <dbReference type="Proteomes" id="UP000186165"/>
    </source>
</evidence>
<dbReference type="Proteomes" id="UP000186165">
    <property type="component" value="Chromosome"/>
</dbReference>
<name>A0A1D8S3A5_9EURY</name>
<gene>
    <name evidence="3" type="ORF">HSR6_0666</name>
    <name evidence="2" type="ORF">HTSR_0641</name>
</gene>
<protein>
    <recommendedName>
        <fullName evidence="1">DUF302 domain-containing protein</fullName>
    </recommendedName>
</protein>
<evidence type="ECO:0000313" key="4">
    <source>
        <dbReference type="Proteomes" id="UP000185608"/>
    </source>
</evidence>
<sequence length="137" mass="14817">MSYHNKIALDAPFDSVVAELEETLGEEGFGVLADIDIQHIFAEKLDVQRDEYRIFGACNPPLANQGIEAEIDLGTLLPCNVVVYAEDGDVIVSAVDPTELIDLTGNPELDEIATEIGERLDRVLGELESEFPAGSAT</sequence>
<evidence type="ECO:0000259" key="1">
    <source>
        <dbReference type="Pfam" id="PF03625"/>
    </source>
</evidence>
<organism evidence="2 4">
    <name type="scientific">Halodesulfurarchaeum formicicum</name>
    <dbReference type="NCBI Taxonomy" id="1873524"/>
    <lineage>
        <taxon>Archaea</taxon>
        <taxon>Methanobacteriati</taxon>
        <taxon>Methanobacteriota</taxon>
        <taxon>Stenosarchaea group</taxon>
        <taxon>Halobacteria</taxon>
        <taxon>Halobacteriales</taxon>
        <taxon>Halobacteriaceae</taxon>
        <taxon>Halodesulfurarchaeum</taxon>
    </lineage>
</organism>
<dbReference type="RefSeq" id="WP_070364576.1">
    <property type="nucleotide sequence ID" value="NZ_CP016070.1"/>
</dbReference>
<dbReference type="GeneID" id="30417188"/>
<dbReference type="KEGG" id="hhsr:HSR6_0666"/>
<accession>A0A1J1AAF7</accession>
<dbReference type="AlphaFoldDB" id="A0A1D8S3A5"/>
<dbReference type="PIRSF" id="PIRSF021774">
    <property type="entry name" value="UCP021774"/>
    <property type="match status" value="1"/>
</dbReference>
<dbReference type="STRING" id="1873524.HSR6_0666"/>
<proteinExistence type="predicted"/>
<dbReference type="PATRIC" id="fig|1855411.3.peg.641"/>
<dbReference type="EMBL" id="CP016070">
    <property type="protein sequence ID" value="AOW79834.1"/>
    <property type="molecule type" value="Genomic_DNA"/>
</dbReference>
<dbReference type="KEGG" id="halh:HTSR_0641"/>
<dbReference type="SUPFAM" id="SSF103247">
    <property type="entry name" value="TT1751-like"/>
    <property type="match status" value="1"/>
</dbReference>
<dbReference type="InterPro" id="IPR035923">
    <property type="entry name" value="TT1751-like_sf"/>
</dbReference>
<dbReference type="InterPro" id="IPR016796">
    <property type="entry name" value="UCP021774"/>
</dbReference>
<keyword evidence="5" id="KW-1185">Reference proteome</keyword>
<dbReference type="CDD" id="cd14797">
    <property type="entry name" value="DUF302"/>
    <property type="match status" value="1"/>
</dbReference>
<accession>A0A1D8S3A5</accession>